<dbReference type="EMBL" id="NVSR01000138">
    <property type="protein sequence ID" value="PCI23666.1"/>
    <property type="molecule type" value="Genomic_DNA"/>
</dbReference>
<dbReference type="Gene3D" id="1.10.287.500">
    <property type="entry name" value="Helix hairpin bin"/>
    <property type="match status" value="1"/>
</dbReference>
<evidence type="ECO:0000313" key="2">
    <source>
        <dbReference type="EMBL" id="PCI23666.1"/>
    </source>
</evidence>
<dbReference type="AlphaFoldDB" id="A0A2A4SQI3"/>
<dbReference type="GO" id="GO:0009288">
    <property type="term" value="C:bacterial-type flagellum"/>
    <property type="evidence" value="ECO:0007669"/>
    <property type="project" value="InterPro"/>
</dbReference>
<dbReference type="InterPro" id="IPR007439">
    <property type="entry name" value="Chemotax_Pase_CheZ"/>
</dbReference>
<evidence type="ECO:0000256" key="1">
    <source>
        <dbReference type="PIRSR" id="PIRSR002884-1"/>
    </source>
</evidence>
<comment type="caution">
    <text evidence="2">The sequence shown here is derived from an EMBL/GenBank/DDBJ whole genome shotgun (WGS) entry which is preliminary data.</text>
</comment>
<feature type="site" description="Enhances dephosphorylation of CheY-P" evidence="1">
    <location>
        <position position="192"/>
    </location>
</feature>
<dbReference type="Pfam" id="PF04344">
    <property type="entry name" value="CheZ"/>
    <property type="match status" value="1"/>
</dbReference>
<evidence type="ECO:0000313" key="3">
    <source>
        <dbReference type="Proteomes" id="UP000218113"/>
    </source>
</evidence>
<dbReference type="PIRSF" id="PIRSF002884">
    <property type="entry name" value="CheZ"/>
    <property type="match status" value="1"/>
</dbReference>
<dbReference type="GO" id="GO:0050920">
    <property type="term" value="P:regulation of chemotaxis"/>
    <property type="evidence" value="ECO:0007669"/>
    <property type="project" value="InterPro"/>
</dbReference>
<proteinExistence type="predicted"/>
<sequence length="256" mass="28517">MDVNKFYQSFEDLISTMSAEEQSKPVIQFIEKLKTFMLELTEVDQITAEQVLSDLESDPEDNLFQSVGQILRNFHTQMLTIKDGIPDALGKIADKDVADVSGKLEHIISMTDKAANTTLDLAEGLMDSLDSQSESIRQIQATLQKLYDAGDQSEALRESIAGLQLQLDQNNDRQAKLTEILIAQDYQDLTGQVIHKILSLLGSLEAELASLIKKFGTKVQAVQTVDEVQLKGPLEEQHEEKSSQNDVNDLLSQFGF</sequence>
<reference evidence="3" key="1">
    <citation type="submission" date="2017-08" db="EMBL/GenBank/DDBJ databases">
        <title>A dynamic microbial community with high functional redundancy inhabits the cold, oxic subseafloor aquifer.</title>
        <authorList>
            <person name="Tully B.J."/>
            <person name="Wheat C.G."/>
            <person name="Glazer B.T."/>
            <person name="Huber J.A."/>
        </authorList>
    </citation>
    <scope>NUCLEOTIDE SEQUENCE [LARGE SCALE GENOMIC DNA]</scope>
</reference>
<protein>
    <submittedName>
        <fullName evidence="2">Uncharacterized protein</fullName>
    </submittedName>
</protein>
<accession>A0A2A4SQI3</accession>
<dbReference type="Proteomes" id="UP000218113">
    <property type="component" value="Unassembled WGS sequence"/>
</dbReference>
<name>A0A2A4SQI3_9DELT</name>
<organism evidence="2 3">
    <name type="scientific">SAR324 cluster bacterium</name>
    <dbReference type="NCBI Taxonomy" id="2024889"/>
    <lineage>
        <taxon>Bacteria</taxon>
        <taxon>Deltaproteobacteria</taxon>
        <taxon>SAR324 cluster</taxon>
    </lineage>
</organism>
<dbReference type="SUPFAM" id="SSF75708">
    <property type="entry name" value="Chemotaxis phosphatase CheZ"/>
    <property type="match status" value="1"/>
</dbReference>
<gene>
    <name evidence="2" type="ORF">COB67_12535</name>
</gene>
<dbReference type="GO" id="GO:0003824">
    <property type="term" value="F:catalytic activity"/>
    <property type="evidence" value="ECO:0007669"/>
    <property type="project" value="InterPro"/>
</dbReference>